<organism evidence="3 4">
    <name type="scientific">Asticcacaulis aquaticus</name>
    <dbReference type="NCBI Taxonomy" id="2984212"/>
    <lineage>
        <taxon>Bacteria</taxon>
        <taxon>Pseudomonadati</taxon>
        <taxon>Pseudomonadota</taxon>
        <taxon>Alphaproteobacteria</taxon>
        <taxon>Caulobacterales</taxon>
        <taxon>Caulobacteraceae</taxon>
        <taxon>Asticcacaulis</taxon>
    </lineage>
</organism>
<dbReference type="EMBL" id="JAQQKX010000002">
    <property type="protein sequence ID" value="MDC7682292.1"/>
    <property type="molecule type" value="Genomic_DNA"/>
</dbReference>
<accession>A0ABT5HQE7</accession>
<sequence length="255" mass="26737">MRYSGDEYNTPPDGFYDPTLWDTLVRLWWSGGLIWIAGAVFCLVMILAGAVAGSKSGPEGFYDLKSGVKALWLAVTRSVSGSQAQVVDNARDVIATNDRLFPNTNALVDLVSKHHGALIKAASAIKEVEADKAKTSAATAAGMSGGTVINIAVNQGGAVTADPDGRAPVQAIGAMGGDVNYPGKAEAKKASAPGFDKATKVWLLLQKLAAQWRDLTLMTAQYAAVQKQLNQSPPFHPPETLPGAGTADPGQGYIR</sequence>
<evidence type="ECO:0000313" key="4">
    <source>
        <dbReference type="Proteomes" id="UP001214854"/>
    </source>
</evidence>
<name>A0ABT5HQE7_9CAUL</name>
<protein>
    <submittedName>
        <fullName evidence="3">Uncharacterized protein</fullName>
    </submittedName>
</protein>
<dbReference type="Proteomes" id="UP001214854">
    <property type="component" value="Unassembled WGS sequence"/>
</dbReference>
<keyword evidence="2" id="KW-0812">Transmembrane</keyword>
<feature type="transmembrane region" description="Helical" evidence="2">
    <location>
        <begin position="27"/>
        <end position="52"/>
    </location>
</feature>
<evidence type="ECO:0000313" key="3">
    <source>
        <dbReference type="EMBL" id="MDC7682292.1"/>
    </source>
</evidence>
<comment type="caution">
    <text evidence="3">The sequence shown here is derived from an EMBL/GenBank/DDBJ whole genome shotgun (WGS) entry which is preliminary data.</text>
</comment>
<dbReference type="RefSeq" id="WP_272746800.1">
    <property type="nucleotide sequence ID" value="NZ_JAQQKX010000002.1"/>
</dbReference>
<feature type="region of interest" description="Disordered" evidence="1">
    <location>
        <begin position="230"/>
        <end position="255"/>
    </location>
</feature>
<keyword evidence="2" id="KW-1133">Transmembrane helix</keyword>
<reference evidence="3 4" key="1">
    <citation type="submission" date="2023-01" db="EMBL/GenBank/DDBJ databases">
        <title>Novel species of the genus Asticcacaulis isolated from rivers.</title>
        <authorList>
            <person name="Lu H."/>
        </authorList>
    </citation>
    <scope>NUCLEOTIDE SEQUENCE [LARGE SCALE GENOMIC DNA]</scope>
    <source>
        <strain evidence="3 4">BYS171W</strain>
    </source>
</reference>
<keyword evidence="4" id="KW-1185">Reference proteome</keyword>
<keyword evidence="2" id="KW-0472">Membrane</keyword>
<proteinExistence type="predicted"/>
<evidence type="ECO:0000256" key="2">
    <source>
        <dbReference type="SAM" id="Phobius"/>
    </source>
</evidence>
<evidence type="ECO:0000256" key="1">
    <source>
        <dbReference type="SAM" id="MobiDB-lite"/>
    </source>
</evidence>
<gene>
    <name evidence="3" type="ORF">PQU92_03340</name>
</gene>